<dbReference type="GeneID" id="117578286"/>
<dbReference type="PANTHER" id="PTHR12072:SF5">
    <property type="entry name" value="CWF19-LIKE PROTEIN 2"/>
    <property type="match status" value="1"/>
</dbReference>
<dbReference type="RefSeq" id="XP_034119613.1">
    <property type="nucleotide sequence ID" value="XM_034263722.2"/>
</dbReference>
<dbReference type="SUPFAM" id="SSF54197">
    <property type="entry name" value="HIT-like"/>
    <property type="match status" value="1"/>
</dbReference>
<feature type="compositionally biased region" description="Basic and acidic residues" evidence="2">
    <location>
        <begin position="167"/>
        <end position="180"/>
    </location>
</feature>
<accession>A0A6P8Y0X1</accession>
<dbReference type="Pfam" id="PF04676">
    <property type="entry name" value="CwfJ_C_2"/>
    <property type="match status" value="1"/>
</dbReference>
<dbReference type="Pfam" id="PF04677">
    <property type="entry name" value="CwfJ_C_1"/>
    <property type="match status" value="1"/>
</dbReference>
<dbReference type="GO" id="GO:0000398">
    <property type="term" value="P:mRNA splicing, via spliceosome"/>
    <property type="evidence" value="ECO:0007669"/>
    <property type="project" value="TreeGrafter"/>
</dbReference>
<sequence length="678" mass="78168">METMKRTLKELAKAESEHGRDTKRSSAKKQKKHKRKSKSKRGYDDSDSSSSSGNEKKRKKQRKKSKKRRKQSSSSSSYDTDSDTSDSSDWVEAPAPKDSSDDSSDDKSSKRHHKKSKKRKTNKRRKQSESSTDEEQEKEKKPELDQKTTLQRDNWMTNNDAPFSLRTFEKQRKEPRKPNAEHQQNTYDPATSRYELNPYWQRNGTGLPGFQKPANDDDQRTERQREEQRRNPAPKWQKAGTATAAVDVHRKEQVEQQEEQQQDEQQEQQEELLTDEQLNALAARALKAELKQKVELAAQLNQQLAKARKLREEDAAKPKSKSKNRAEEKHVLLTRSDASGNVRPLLQSSASTSTSASNSGGNRKQNKKRMETHVDGERVRYFADDDRYDIKQMFEREKYATAADSNLEYAEMLAKHKNPNDDLEDIFNDNARKSQPQGKSEQRELHRAVHEHEKLAATMSNCQHCLGSRNIDKTLNIALGDKLYLKFPRYEGLQEGHALITPYQHVVCAMQLDEDAWQEVQTMLKTMARLFAAQGKDVVFFEVANKLHKQQHMTIHCVPVAQAQGELVPFYFKKAIQESEEEWSTNRQLIPVKNQLLHKAIPKGLPYVWVNFGIGSGFAHIIEDPSRFPPTFALEVIGGMLNLNPNTWRRPRKAVYSDRKVKEYADLWSKHDASKEDL</sequence>
<evidence type="ECO:0000313" key="6">
    <source>
        <dbReference type="RefSeq" id="XP_034119613.1"/>
    </source>
</evidence>
<name>A0A6P8Y0X1_DROAB</name>
<feature type="domain" description="Cwf19-like C-terminal" evidence="4">
    <location>
        <begin position="451"/>
        <end position="573"/>
    </location>
</feature>
<protein>
    <submittedName>
        <fullName evidence="6">CWF19-like protein 2 homolog</fullName>
    </submittedName>
</protein>
<proteinExistence type="inferred from homology"/>
<feature type="compositionally biased region" description="Basic residues" evidence="2">
    <location>
        <begin position="56"/>
        <end position="71"/>
    </location>
</feature>
<feature type="compositionally biased region" description="Basic and acidic residues" evidence="2">
    <location>
        <begin position="1"/>
        <end position="24"/>
    </location>
</feature>
<feature type="compositionally biased region" description="Polar residues" evidence="2">
    <location>
        <begin position="147"/>
        <end position="161"/>
    </location>
</feature>
<feature type="domain" description="Cwf19-like protein C-terminal" evidence="3">
    <location>
        <begin position="582"/>
        <end position="672"/>
    </location>
</feature>
<dbReference type="InterPro" id="IPR040194">
    <property type="entry name" value="Cwf19-like"/>
</dbReference>
<reference evidence="6" key="1">
    <citation type="submission" date="2025-08" db="UniProtKB">
        <authorList>
            <consortium name="RefSeq"/>
        </authorList>
    </citation>
    <scope>IDENTIFICATION</scope>
    <source>
        <strain evidence="6">15112-1751.03</strain>
        <tissue evidence="6">Whole Adult</tissue>
    </source>
</reference>
<feature type="compositionally biased region" description="Basic and acidic residues" evidence="2">
    <location>
        <begin position="137"/>
        <end position="146"/>
    </location>
</feature>
<feature type="compositionally biased region" description="Basic residues" evidence="2">
    <location>
        <begin position="109"/>
        <end position="126"/>
    </location>
</feature>
<dbReference type="InterPro" id="IPR006768">
    <property type="entry name" value="Cwf19-like_C_dom-1"/>
</dbReference>
<feature type="compositionally biased region" description="Basic and acidic residues" evidence="2">
    <location>
        <begin position="214"/>
        <end position="230"/>
    </location>
</feature>
<evidence type="ECO:0000259" key="4">
    <source>
        <dbReference type="Pfam" id="PF04677"/>
    </source>
</evidence>
<feature type="compositionally biased region" description="Low complexity" evidence="2">
    <location>
        <begin position="348"/>
        <end position="362"/>
    </location>
</feature>
<evidence type="ECO:0000256" key="1">
    <source>
        <dbReference type="ARBA" id="ARBA00006795"/>
    </source>
</evidence>
<feature type="compositionally biased region" description="Basic residues" evidence="2">
    <location>
        <begin position="25"/>
        <end position="40"/>
    </location>
</feature>
<dbReference type="InterPro" id="IPR006767">
    <property type="entry name" value="Cwf19-like_C_dom-2"/>
</dbReference>
<dbReference type="Proteomes" id="UP000515160">
    <property type="component" value="Chromosome X"/>
</dbReference>
<feature type="region of interest" description="Disordered" evidence="2">
    <location>
        <begin position="307"/>
        <end position="374"/>
    </location>
</feature>
<dbReference type="Gene3D" id="3.30.428.10">
    <property type="entry name" value="HIT-like"/>
    <property type="match status" value="1"/>
</dbReference>
<dbReference type="AlphaFoldDB" id="A0A6P8Y0X1"/>
<keyword evidence="5" id="KW-1185">Reference proteome</keyword>
<dbReference type="InterPro" id="IPR036265">
    <property type="entry name" value="HIT-like_sf"/>
</dbReference>
<evidence type="ECO:0000256" key="2">
    <source>
        <dbReference type="SAM" id="MobiDB-lite"/>
    </source>
</evidence>
<comment type="similarity">
    <text evidence="1">Belongs to the CWF19 family.</text>
</comment>
<dbReference type="PANTHER" id="PTHR12072">
    <property type="entry name" value="CWF19, CELL CYCLE CONTROL PROTEIN"/>
    <property type="match status" value="1"/>
</dbReference>
<dbReference type="OrthoDB" id="2113965at2759"/>
<feature type="compositionally biased region" description="Acidic residues" evidence="2">
    <location>
        <begin position="255"/>
        <end position="274"/>
    </location>
</feature>
<feature type="region of interest" description="Disordered" evidence="2">
    <location>
        <begin position="1"/>
        <end position="274"/>
    </location>
</feature>
<dbReference type="GO" id="GO:0071014">
    <property type="term" value="C:post-mRNA release spliceosomal complex"/>
    <property type="evidence" value="ECO:0007669"/>
    <property type="project" value="TreeGrafter"/>
</dbReference>
<organism evidence="5 6">
    <name type="scientific">Drosophila albomicans</name>
    <name type="common">Fruit fly</name>
    <dbReference type="NCBI Taxonomy" id="7291"/>
    <lineage>
        <taxon>Eukaryota</taxon>
        <taxon>Metazoa</taxon>
        <taxon>Ecdysozoa</taxon>
        <taxon>Arthropoda</taxon>
        <taxon>Hexapoda</taxon>
        <taxon>Insecta</taxon>
        <taxon>Pterygota</taxon>
        <taxon>Neoptera</taxon>
        <taxon>Endopterygota</taxon>
        <taxon>Diptera</taxon>
        <taxon>Brachycera</taxon>
        <taxon>Muscomorpha</taxon>
        <taxon>Ephydroidea</taxon>
        <taxon>Drosophilidae</taxon>
        <taxon>Drosophila</taxon>
    </lineage>
</organism>
<gene>
    <name evidence="6" type="primary">LOC117578286</name>
</gene>
<evidence type="ECO:0000259" key="3">
    <source>
        <dbReference type="Pfam" id="PF04676"/>
    </source>
</evidence>
<evidence type="ECO:0000313" key="5">
    <source>
        <dbReference type="Proteomes" id="UP000515160"/>
    </source>
</evidence>